<proteinExistence type="predicted"/>
<evidence type="ECO:0000313" key="2">
    <source>
        <dbReference type="Proteomes" id="UP001177670"/>
    </source>
</evidence>
<dbReference type="EMBL" id="JAHYIQ010000032">
    <property type="protein sequence ID" value="KAK1120255.1"/>
    <property type="molecule type" value="Genomic_DNA"/>
</dbReference>
<dbReference type="PANTHER" id="PTHR33327">
    <property type="entry name" value="ENDONUCLEASE"/>
    <property type="match status" value="1"/>
</dbReference>
<dbReference type="AlphaFoldDB" id="A0AA40FK08"/>
<dbReference type="PANTHER" id="PTHR33327:SF3">
    <property type="entry name" value="RNA-DIRECTED DNA POLYMERASE"/>
    <property type="match status" value="1"/>
</dbReference>
<comment type="caution">
    <text evidence="1">The sequence shown here is derived from an EMBL/GenBank/DDBJ whole genome shotgun (WGS) entry which is preliminary data.</text>
</comment>
<protein>
    <submittedName>
        <fullName evidence="1">Uncharacterized protein</fullName>
    </submittedName>
</protein>
<reference evidence="1" key="1">
    <citation type="submission" date="2021-10" db="EMBL/GenBank/DDBJ databases">
        <title>Melipona bicolor Genome sequencing and assembly.</title>
        <authorList>
            <person name="Araujo N.S."/>
            <person name="Arias M.C."/>
        </authorList>
    </citation>
    <scope>NUCLEOTIDE SEQUENCE</scope>
    <source>
        <strain evidence="1">USP_2M_L1-L4_2017</strain>
        <tissue evidence="1">Whole body</tissue>
    </source>
</reference>
<name>A0AA40FK08_9HYME</name>
<keyword evidence="2" id="KW-1185">Reference proteome</keyword>
<accession>A0AA40FK08</accession>
<gene>
    <name evidence="1" type="ORF">K0M31_012617</name>
</gene>
<evidence type="ECO:0000313" key="1">
    <source>
        <dbReference type="EMBL" id="KAK1120255.1"/>
    </source>
</evidence>
<dbReference type="Proteomes" id="UP001177670">
    <property type="component" value="Unassembled WGS sequence"/>
</dbReference>
<organism evidence="1 2">
    <name type="scientific">Melipona bicolor</name>
    <dbReference type="NCBI Taxonomy" id="60889"/>
    <lineage>
        <taxon>Eukaryota</taxon>
        <taxon>Metazoa</taxon>
        <taxon>Ecdysozoa</taxon>
        <taxon>Arthropoda</taxon>
        <taxon>Hexapoda</taxon>
        <taxon>Insecta</taxon>
        <taxon>Pterygota</taxon>
        <taxon>Neoptera</taxon>
        <taxon>Endopterygota</taxon>
        <taxon>Hymenoptera</taxon>
        <taxon>Apocrita</taxon>
        <taxon>Aculeata</taxon>
        <taxon>Apoidea</taxon>
        <taxon>Anthophila</taxon>
        <taxon>Apidae</taxon>
        <taxon>Melipona</taxon>
    </lineage>
</organism>
<sequence>MDDEKPSHFLQRMRSMIDKKVPDTVLRTIFLEQIPQSLHNILVVSHDADLSTLAVLADRIMEFRLSQISSIDRANMAVSACQSRADGGFHENNLAGSHQSRENLVAMQHQLAEMTHRIGNDGDELFLT</sequence>